<gene>
    <name evidence="4" type="ORF">ACFOW1_11645</name>
</gene>
<dbReference type="Pfam" id="PF07719">
    <property type="entry name" value="TPR_2"/>
    <property type="match status" value="1"/>
</dbReference>
<sequence length="265" mass="29700">MRIVNICIVISLILAFGCKNNESANNGKPTKDAAFIKKMAKAVAENSDSIGLRFNYVDALDSVGDYNTAISQMDSLILKEKGNYGLWFKLGKIYEHAGDTAKAIASYQTALKIYRAPDGLLAVINLFAETKNAAALTLCDELDDLRMGREYDSYTNFFRGVYYSRTGKRQQAVGYFDKSIVSNYTFIDAYMEKGFTYFDDKKFDEAIAVFLKVAAINSTYADAYYWQGKCFEAKANKPKALELYQQALALDKTLQQAADAIKRLK</sequence>
<feature type="repeat" description="TPR" evidence="3">
    <location>
        <begin position="84"/>
        <end position="117"/>
    </location>
</feature>
<dbReference type="InterPro" id="IPR011990">
    <property type="entry name" value="TPR-like_helical_dom_sf"/>
</dbReference>
<dbReference type="InterPro" id="IPR050498">
    <property type="entry name" value="Ycf3"/>
</dbReference>
<dbReference type="Gene3D" id="1.25.40.10">
    <property type="entry name" value="Tetratricopeptide repeat domain"/>
    <property type="match status" value="2"/>
</dbReference>
<evidence type="ECO:0000256" key="3">
    <source>
        <dbReference type="PROSITE-ProRule" id="PRU00339"/>
    </source>
</evidence>
<dbReference type="RefSeq" id="WP_379014452.1">
    <property type="nucleotide sequence ID" value="NZ_JBHSDC010000022.1"/>
</dbReference>
<evidence type="ECO:0000256" key="1">
    <source>
        <dbReference type="ARBA" id="ARBA00022737"/>
    </source>
</evidence>
<feature type="repeat" description="TPR" evidence="3">
    <location>
        <begin position="187"/>
        <end position="220"/>
    </location>
</feature>
<keyword evidence="1" id="KW-0677">Repeat</keyword>
<dbReference type="PROSITE" id="PS50005">
    <property type="entry name" value="TPR"/>
    <property type="match status" value="3"/>
</dbReference>
<evidence type="ECO:0000256" key="2">
    <source>
        <dbReference type="ARBA" id="ARBA00022803"/>
    </source>
</evidence>
<dbReference type="SUPFAM" id="SSF81901">
    <property type="entry name" value="HCP-like"/>
    <property type="match status" value="1"/>
</dbReference>
<keyword evidence="5" id="KW-1185">Reference proteome</keyword>
<dbReference type="InterPro" id="IPR013105">
    <property type="entry name" value="TPR_2"/>
</dbReference>
<organism evidence="4 5">
    <name type="scientific">Parasediminibacterium paludis</name>
    <dbReference type="NCBI Taxonomy" id="908966"/>
    <lineage>
        <taxon>Bacteria</taxon>
        <taxon>Pseudomonadati</taxon>
        <taxon>Bacteroidota</taxon>
        <taxon>Chitinophagia</taxon>
        <taxon>Chitinophagales</taxon>
        <taxon>Chitinophagaceae</taxon>
        <taxon>Parasediminibacterium</taxon>
    </lineage>
</organism>
<name>A0ABV8PZ92_9BACT</name>
<dbReference type="InterPro" id="IPR019734">
    <property type="entry name" value="TPR_rpt"/>
</dbReference>
<feature type="repeat" description="TPR" evidence="3">
    <location>
        <begin position="221"/>
        <end position="254"/>
    </location>
</feature>
<dbReference type="PANTHER" id="PTHR44858:SF1">
    <property type="entry name" value="UDP-N-ACETYLGLUCOSAMINE--PEPTIDE N-ACETYLGLUCOSAMINYLTRANSFERASE SPINDLY-RELATED"/>
    <property type="match status" value="1"/>
</dbReference>
<proteinExistence type="predicted"/>
<evidence type="ECO:0000313" key="4">
    <source>
        <dbReference type="EMBL" id="MFC4232550.1"/>
    </source>
</evidence>
<comment type="caution">
    <text evidence="4">The sequence shown here is derived from an EMBL/GenBank/DDBJ whole genome shotgun (WGS) entry which is preliminary data.</text>
</comment>
<dbReference type="PANTHER" id="PTHR44858">
    <property type="entry name" value="TETRATRICOPEPTIDE REPEAT PROTEIN 6"/>
    <property type="match status" value="1"/>
</dbReference>
<keyword evidence="2 3" id="KW-0802">TPR repeat</keyword>
<protein>
    <submittedName>
        <fullName evidence="4">Tetratricopeptide repeat protein</fullName>
    </submittedName>
</protein>
<dbReference type="PROSITE" id="PS51257">
    <property type="entry name" value="PROKAR_LIPOPROTEIN"/>
    <property type="match status" value="1"/>
</dbReference>
<dbReference type="Pfam" id="PF13174">
    <property type="entry name" value="TPR_6"/>
    <property type="match status" value="1"/>
</dbReference>
<dbReference type="SMART" id="SM00028">
    <property type="entry name" value="TPR"/>
    <property type="match status" value="4"/>
</dbReference>
<dbReference type="EMBL" id="JBHSDC010000022">
    <property type="protein sequence ID" value="MFC4232550.1"/>
    <property type="molecule type" value="Genomic_DNA"/>
</dbReference>
<accession>A0ABV8PZ92</accession>
<reference evidence="5" key="1">
    <citation type="journal article" date="2019" name="Int. J. Syst. Evol. Microbiol.">
        <title>The Global Catalogue of Microorganisms (GCM) 10K type strain sequencing project: providing services to taxonomists for standard genome sequencing and annotation.</title>
        <authorList>
            <consortium name="The Broad Institute Genomics Platform"/>
            <consortium name="The Broad Institute Genome Sequencing Center for Infectious Disease"/>
            <person name="Wu L."/>
            <person name="Ma J."/>
        </authorList>
    </citation>
    <scope>NUCLEOTIDE SEQUENCE [LARGE SCALE GENOMIC DNA]</scope>
    <source>
        <strain evidence="5">CECT 8010</strain>
    </source>
</reference>
<evidence type="ECO:0000313" key="5">
    <source>
        <dbReference type="Proteomes" id="UP001595906"/>
    </source>
</evidence>
<dbReference type="Proteomes" id="UP001595906">
    <property type="component" value="Unassembled WGS sequence"/>
</dbReference>
<dbReference type="Pfam" id="PF13181">
    <property type="entry name" value="TPR_8"/>
    <property type="match status" value="1"/>
</dbReference>